<dbReference type="RefSeq" id="WP_184698540.1">
    <property type="nucleotide sequence ID" value="NZ_BAABEG010000001.1"/>
</dbReference>
<dbReference type="EMBL" id="JACHOU010000002">
    <property type="protein sequence ID" value="MBB6353478.1"/>
    <property type="molecule type" value="Genomic_DNA"/>
</dbReference>
<reference evidence="1 2" key="1">
    <citation type="submission" date="2020-08" db="EMBL/GenBank/DDBJ databases">
        <title>Genomic Encyclopedia of Type Strains, Phase IV (KMG-IV): sequencing the most valuable type-strain genomes for metagenomic binning, comparative biology and taxonomic classification.</title>
        <authorList>
            <person name="Goeker M."/>
        </authorList>
    </citation>
    <scope>NUCLEOTIDE SEQUENCE [LARGE SCALE GENOMIC DNA]</scope>
    <source>
        <strain evidence="1 2">DSM 7051</strain>
    </source>
</reference>
<gene>
    <name evidence="1" type="ORF">GGR00_001246</name>
</gene>
<name>A0A7X0F5F8_9HYPH</name>
<dbReference type="AlphaFoldDB" id="A0A7X0F5F8"/>
<evidence type="ECO:0000313" key="2">
    <source>
        <dbReference type="Proteomes" id="UP000536262"/>
    </source>
</evidence>
<accession>A0A7X0F5F8</accession>
<comment type="caution">
    <text evidence="1">The sequence shown here is derived from an EMBL/GenBank/DDBJ whole genome shotgun (WGS) entry which is preliminary data.</text>
</comment>
<dbReference type="Proteomes" id="UP000536262">
    <property type="component" value="Unassembled WGS sequence"/>
</dbReference>
<keyword evidence="2" id="KW-1185">Reference proteome</keyword>
<protein>
    <submittedName>
        <fullName evidence="1">Uncharacterized protein</fullName>
    </submittedName>
</protein>
<organism evidence="1 2">
    <name type="scientific">Aminobacter aganoensis</name>
    <dbReference type="NCBI Taxonomy" id="83264"/>
    <lineage>
        <taxon>Bacteria</taxon>
        <taxon>Pseudomonadati</taxon>
        <taxon>Pseudomonadota</taxon>
        <taxon>Alphaproteobacteria</taxon>
        <taxon>Hyphomicrobiales</taxon>
        <taxon>Phyllobacteriaceae</taxon>
        <taxon>Aminobacter</taxon>
    </lineage>
</organism>
<sequence length="184" mass="18726">MKGQPVFGCAVGNGATLNIELGFVPECVHLYNATDGTPYTIAYLSWVVPFTSGGTKEITAGDKIKGATSAATGVVRQVLLYSGTWAGGDAAGFIELLEGSLVGTFGSENVYVDSDSTAGINDATVTANVVHNCAITTAAASATGTSAISRYEGTLGGDAKGFTIGSAIATEAKLLRYAAWRGEQ</sequence>
<evidence type="ECO:0000313" key="1">
    <source>
        <dbReference type="EMBL" id="MBB6353478.1"/>
    </source>
</evidence>
<proteinExistence type="predicted"/>